<dbReference type="AlphaFoldDB" id="A0A9X0A995"/>
<organism evidence="2 3">
    <name type="scientific">Sclerotinia nivalis</name>
    <dbReference type="NCBI Taxonomy" id="352851"/>
    <lineage>
        <taxon>Eukaryota</taxon>
        <taxon>Fungi</taxon>
        <taxon>Dikarya</taxon>
        <taxon>Ascomycota</taxon>
        <taxon>Pezizomycotina</taxon>
        <taxon>Leotiomycetes</taxon>
        <taxon>Helotiales</taxon>
        <taxon>Sclerotiniaceae</taxon>
        <taxon>Sclerotinia</taxon>
    </lineage>
</organism>
<sequence length="116" mass="13070">MVLLTMCRISFCVVAGTFAHERPNFSRCKQCQEPQLPTNAKYNTSLDFVKLHPFIRQHLAHLAHLSPLANLAHAAPARLRSIQCQASFPMNNHVTAVQESLSIVLRPTTRHRPICC</sequence>
<evidence type="ECO:0008006" key="4">
    <source>
        <dbReference type="Google" id="ProtNLM"/>
    </source>
</evidence>
<accession>A0A9X0A995</accession>
<evidence type="ECO:0000313" key="2">
    <source>
        <dbReference type="EMBL" id="KAJ8058536.1"/>
    </source>
</evidence>
<comment type="caution">
    <text evidence="2">The sequence shown here is derived from an EMBL/GenBank/DDBJ whole genome shotgun (WGS) entry which is preliminary data.</text>
</comment>
<feature type="chain" id="PRO_5040881300" description="Secreted protein" evidence="1">
    <location>
        <begin position="20"/>
        <end position="116"/>
    </location>
</feature>
<evidence type="ECO:0000313" key="3">
    <source>
        <dbReference type="Proteomes" id="UP001152300"/>
    </source>
</evidence>
<keyword evidence="1" id="KW-0732">Signal</keyword>
<gene>
    <name evidence="2" type="ORF">OCU04_012717</name>
</gene>
<evidence type="ECO:0000256" key="1">
    <source>
        <dbReference type="SAM" id="SignalP"/>
    </source>
</evidence>
<dbReference type="EMBL" id="JAPEIS010000016">
    <property type="protein sequence ID" value="KAJ8058536.1"/>
    <property type="molecule type" value="Genomic_DNA"/>
</dbReference>
<keyword evidence="3" id="KW-1185">Reference proteome</keyword>
<reference evidence="2" key="1">
    <citation type="submission" date="2022-11" db="EMBL/GenBank/DDBJ databases">
        <title>Genome Resource of Sclerotinia nivalis Strain SnTB1, a Plant Pathogen Isolated from American Ginseng.</title>
        <authorList>
            <person name="Fan S."/>
        </authorList>
    </citation>
    <scope>NUCLEOTIDE SEQUENCE</scope>
    <source>
        <strain evidence="2">SnTB1</strain>
    </source>
</reference>
<protein>
    <recommendedName>
        <fullName evidence="4">Secreted protein</fullName>
    </recommendedName>
</protein>
<feature type="signal peptide" evidence="1">
    <location>
        <begin position="1"/>
        <end position="19"/>
    </location>
</feature>
<name>A0A9X0A995_9HELO</name>
<proteinExistence type="predicted"/>
<dbReference type="Proteomes" id="UP001152300">
    <property type="component" value="Unassembled WGS sequence"/>
</dbReference>